<keyword evidence="1" id="KW-0472">Membrane</keyword>
<keyword evidence="3" id="KW-1185">Reference proteome</keyword>
<feature type="transmembrane region" description="Helical" evidence="1">
    <location>
        <begin position="27"/>
        <end position="45"/>
    </location>
</feature>
<keyword evidence="1" id="KW-1133">Transmembrane helix</keyword>
<gene>
    <name evidence="2" type="ORF">SAMN05421806_107110</name>
</gene>
<accession>A0A1G9BKP1</accession>
<dbReference type="AlphaFoldDB" id="A0A1G9BKP1"/>
<dbReference type="InterPro" id="IPR025443">
    <property type="entry name" value="DUF4307"/>
</dbReference>
<keyword evidence="1" id="KW-0812">Transmembrane</keyword>
<name>A0A1G9BKP1_9ACTN</name>
<dbReference type="Pfam" id="PF14155">
    <property type="entry name" value="DUF4307"/>
    <property type="match status" value="1"/>
</dbReference>
<proteinExistence type="predicted"/>
<reference evidence="2 3" key="1">
    <citation type="submission" date="2016-10" db="EMBL/GenBank/DDBJ databases">
        <authorList>
            <person name="de Groot N.N."/>
        </authorList>
    </citation>
    <scope>NUCLEOTIDE SEQUENCE [LARGE SCALE GENOMIC DNA]</scope>
    <source>
        <strain evidence="2 3">CGMCC 4.5727</strain>
    </source>
</reference>
<dbReference type="RefSeq" id="WP_093611766.1">
    <property type="nucleotide sequence ID" value="NZ_FNFF01000007.1"/>
</dbReference>
<organism evidence="2 3">
    <name type="scientific">Streptomyces indicus</name>
    <dbReference type="NCBI Taxonomy" id="417292"/>
    <lineage>
        <taxon>Bacteria</taxon>
        <taxon>Bacillati</taxon>
        <taxon>Actinomycetota</taxon>
        <taxon>Actinomycetes</taxon>
        <taxon>Kitasatosporales</taxon>
        <taxon>Streptomycetaceae</taxon>
        <taxon>Streptomyces</taxon>
    </lineage>
</organism>
<dbReference type="EMBL" id="FNFF01000007">
    <property type="protein sequence ID" value="SDK40007.1"/>
    <property type="molecule type" value="Genomic_DNA"/>
</dbReference>
<evidence type="ECO:0000256" key="1">
    <source>
        <dbReference type="SAM" id="Phobius"/>
    </source>
</evidence>
<evidence type="ECO:0008006" key="4">
    <source>
        <dbReference type="Google" id="ProtNLM"/>
    </source>
</evidence>
<sequence length="134" mass="14382">MSAASRTLPESRYGASSDERADRRLKVIGAVLGVLLLGIVGWFGYDYISGKNAFSGELIASKVVSADEVEVRLDIRKDAGTAGVCTVRALAESGAEVGRKDFAFEQRAEQVTKVFSLRTTEKATAAELVGCHQR</sequence>
<evidence type="ECO:0000313" key="3">
    <source>
        <dbReference type="Proteomes" id="UP000199155"/>
    </source>
</evidence>
<dbReference type="OrthoDB" id="4324067at2"/>
<dbReference type="STRING" id="417292.SAMN05421806_107110"/>
<dbReference type="Proteomes" id="UP000199155">
    <property type="component" value="Unassembled WGS sequence"/>
</dbReference>
<protein>
    <recommendedName>
        <fullName evidence="4">DUF4307 domain-containing protein</fullName>
    </recommendedName>
</protein>
<evidence type="ECO:0000313" key="2">
    <source>
        <dbReference type="EMBL" id="SDK40007.1"/>
    </source>
</evidence>